<feature type="region of interest" description="Disordered" evidence="1">
    <location>
        <begin position="81"/>
        <end position="131"/>
    </location>
</feature>
<evidence type="ECO:0000256" key="1">
    <source>
        <dbReference type="SAM" id="MobiDB-lite"/>
    </source>
</evidence>
<feature type="compositionally biased region" description="Basic residues" evidence="1">
    <location>
        <begin position="95"/>
        <end position="131"/>
    </location>
</feature>
<name>A0A6C0KQI9_9ZZZZ</name>
<evidence type="ECO:0000313" key="2">
    <source>
        <dbReference type="EMBL" id="QHU18598.1"/>
    </source>
</evidence>
<dbReference type="AlphaFoldDB" id="A0A6C0KQI9"/>
<reference evidence="2" key="1">
    <citation type="journal article" date="2020" name="Nature">
        <title>Giant virus diversity and host interactions through global metagenomics.</title>
        <authorList>
            <person name="Schulz F."/>
            <person name="Roux S."/>
            <person name="Paez-Espino D."/>
            <person name="Jungbluth S."/>
            <person name="Walsh D.A."/>
            <person name="Denef V.J."/>
            <person name="McMahon K.D."/>
            <person name="Konstantinidis K.T."/>
            <person name="Eloe-Fadrosh E.A."/>
            <person name="Kyrpides N.C."/>
            <person name="Woyke T."/>
        </authorList>
    </citation>
    <scope>NUCLEOTIDE SEQUENCE</scope>
    <source>
        <strain evidence="2">GVMAG-S-3300013006-158</strain>
    </source>
</reference>
<feature type="compositionally biased region" description="Polar residues" evidence="1">
    <location>
        <begin position="1"/>
        <end position="50"/>
    </location>
</feature>
<feature type="region of interest" description="Disordered" evidence="1">
    <location>
        <begin position="1"/>
        <end position="55"/>
    </location>
</feature>
<sequence length="131" mass="14641">MNFLSSLFTTPRNNASKKTNVPRTNVPRTNVPRTNAVNPGFTTGPKQVPNQAGGIAPANFEYPANMRQPSESVLEWATTAGLPTPVMGMRNVAHGGRRKNKNKSRKNKSRKNKSRKNKSRKNKSRKNKKRN</sequence>
<accession>A0A6C0KQI9</accession>
<proteinExistence type="predicted"/>
<protein>
    <submittedName>
        <fullName evidence="2">Uncharacterized protein</fullName>
    </submittedName>
</protein>
<dbReference type="EMBL" id="MN740936">
    <property type="protein sequence ID" value="QHU18598.1"/>
    <property type="molecule type" value="Genomic_DNA"/>
</dbReference>
<organism evidence="2">
    <name type="scientific">viral metagenome</name>
    <dbReference type="NCBI Taxonomy" id="1070528"/>
    <lineage>
        <taxon>unclassified sequences</taxon>
        <taxon>metagenomes</taxon>
        <taxon>organismal metagenomes</taxon>
    </lineage>
</organism>